<dbReference type="HOGENOM" id="CLU_2521326_0_0_4"/>
<evidence type="ECO:0000313" key="1">
    <source>
        <dbReference type="EMBL" id="ABO60611.1"/>
    </source>
</evidence>
<organism evidence="1 2">
    <name type="scientific">Burkholderia vietnamiensis (strain G4 / LMG 22486)</name>
    <name type="common">Burkholderia cepacia (strain R1808)</name>
    <dbReference type="NCBI Taxonomy" id="269482"/>
    <lineage>
        <taxon>Bacteria</taxon>
        <taxon>Pseudomonadati</taxon>
        <taxon>Pseudomonadota</taxon>
        <taxon>Betaproteobacteria</taxon>
        <taxon>Burkholderiales</taxon>
        <taxon>Burkholderiaceae</taxon>
        <taxon>Burkholderia</taxon>
        <taxon>Burkholderia cepacia complex</taxon>
    </lineage>
</organism>
<proteinExistence type="predicted"/>
<protein>
    <submittedName>
        <fullName evidence="1">Uncharacterized protein</fullName>
    </submittedName>
</protein>
<dbReference type="KEGG" id="bvi:Bcep1808_7741"/>
<dbReference type="EMBL" id="CP000621">
    <property type="protein sequence ID" value="ABO60611.1"/>
    <property type="molecule type" value="Genomic_DNA"/>
</dbReference>
<reference evidence="1 2" key="1">
    <citation type="submission" date="2007-03" db="EMBL/GenBank/DDBJ databases">
        <title>Complete sequence of plasmid pBVIE05 of Burkholderia vietnamiensis G4.</title>
        <authorList>
            <consortium name="US DOE Joint Genome Institute"/>
            <person name="Copeland A."/>
            <person name="Lucas S."/>
            <person name="Lapidus A."/>
            <person name="Barry K."/>
            <person name="Detter J.C."/>
            <person name="Glavina del Rio T."/>
            <person name="Hammon N."/>
            <person name="Israni S."/>
            <person name="Dalin E."/>
            <person name="Tice H."/>
            <person name="Pitluck S."/>
            <person name="Chain P."/>
            <person name="Malfatti S."/>
            <person name="Shin M."/>
            <person name="Vergez L."/>
            <person name="Schmutz J."/>
            <person name="Larimer F."/>
            <person name="Land M."/>
            <person name="Hauser L."/>
            <person name="Kyrpides N."/>
            <person name="Tiedje J."/>
            <person name="Richardson P."/>
        </authorList>
    </citation>
    <scope>NUCLEOTIDE SEQUENCE [LARGE SCALE GENOMIC DNA]</scope>
    <source>
        <strain evidence="2">G4 / LMG 22486</strain>
        <plasmid evidence="1 2">pBVIE05</plasmid>
    </source>
</reference>
<gene>
    <name evidence="1" type="ordered locus">Bcep1808_7741</name>
</gene>
<geneLocation type="plasmid" evidence="1 2">
    <name>pBVIE05</name>
</geneLocation>
<accession>A4JWF8</accession>
<evidence type="ECO:0000313" key="2">
    <source>
        <dbReference type="Proteomes" id="UP000002287"/>
    </source>
</evidence>
<keyword evidence="1" id="KW-0614">Plasmid</keyword>
<dbReference type="AlphaFoldDB" id="A4JWF8"/>
<sequence>MTQKTPNGIDLLTHVTGLTKEDVTAIHAKAEANRSRLESCARHAFEPVEPGKLFSRHRCTHCGGEADSVGAHWYARGLAHGGAA</sequence>
<dbReference type="Proteomes" id="UP000002287">
    <property type="component" value="Plasmid pBVIE05"/>
</dbReference>
<name>A4JWF8_BURVG</name>